<dbReference type="OrthoDB" id="9811391at2"/>
<dbReference type="PANTHER" id="PTHR30106">
    <property type="entry name" value="INNER MEMBRANE PROTEIN YEIH-RELATED"/>
    <property type="match status" value="1"/>
</dbReference>
<keyword evidence="5 7" id="KW-1133">Transmembrane helix</keyword>
<protein>
    <submittedName>
        <fullName evidence="8">PSE family sulfate exporter</fullName>
    </submittedName>
</protein>
<feature type="transmembrane region" description="Helical" evidence="7">
    <location>
        <begin position="37"/>
        <end position="54"/>
    </location>
</feature>
<dbReference type="PANTHER" id="PTHR30106:SF2">
    <property type="entry name" value="UPF0324 INNER MEMBRANE PROTEIN YEIH"/>
    <property type="match status" value="1"/>
</dbReference>
<feature type="transmembrane region" description="Helical" evidence="7">
    <location>
        <begin position="12"/>
        <end position="31"/>
    </location>
</feature>
<comment type="subcellular location">
    <subcellularLocation>
        <location evidence="1">Cell membrane</location>
        <topology evidence="1">Multi-pass membrane protein</topology>
    </subcellularLocation>
</comment>
<feature type="transmembrane region" description="Helical" evidence="7">
    <location>
        <begin position="166"/>
        <end position="185"/>
    </location>
</feature>
<name>A0A0R2AKH6_9LACO</name>
<gene>
    <name evidence="8" type="ORF">FD06_GL000429</name>
</gene>
<evidence type="ECO:0000256" key="2">
    <source>
        <dbReference type="ARBA" id="ARBA00007977"/>
    </source>
</evidence>
<dbReference type="GO" id="GO:0005886">
    <property type="term" value="C:plasma membrane"/>
    <property type="evidence" value="ECO:0007669"/>
    <property type="project" value="UniProtKB-SubCell"/>
</dbReference>
<evidence type="ECO:0000313" key="9">
    <source>
        <dbReference type="Proteomes" id="UP000052012"/>
    </source>
</evidence>
<sequence>MKGCFNLKILSTSKFWLAIIITLICTMIGTYLANLPYLNIIGSLVLSLIFGMLLQVQPKMTKSIKKEVGFISNKFLRLGIILLGFKLNLNALMSSGIKTILLAIVVVTGTITGTYLLNRKFGVDKELAILTASGTGICGAAAVMGISPQIKVSPEKQAQKEEDQVLAVAIVAIMGTIFTLIEIMLKPLLHMDATQFGVVAGGSLHEIAHAVATGSTAGAIGLNIAIITKLSRVLMLAPAALIIGIWYQKSSQTNNSNTRGKLPIPWFMGGFILASIIGSFVPMSASLLNLLVKAAYIFLGMAMAALGISVNFRVILNRGKKPILAAFISSIILLTFVIIVSKLFF</sequence>
<reference evidence="8 9" key="1">
    <citation type="journal article" date="2015" name="Genome Announc.">
        <title>Expanding the biotechnology potential of lactobacilli through comparative genomics of 213 strains and associated genera.</title>
        <authorList>
            <person name="Sun Z."/>
            <person name="Harris H.M."/>
            <person name="McCann A."/>
            <person name="Guo C."/>
            <person name="Argimon S."/>
            <person name="Zhang W."/>
            <person name="Yang X."/>
            <person name="Jeffery I.B."/>
            <person name="Cooney J.C."/>
            <person name="Kagawa T.F."/>
            <person name="Liu W."/>
            <person name="Song Y."/>
            <person name="Salvetti E."/>
            <person name="Wrobel A."/>
            <person name="Rasinkangas P."/>
            <person name="Parkhill J."/>
            <person name="Rea M.C."/>
            <person name="O'Sullivan O."/>
            <person name="Ritari J."/>
            <person name="Douillard F.P."/>
            <person name="Paul Ross R."/>
            <person name="Yang R."/>
            <person name="Briner A.E."/>
            <person name="Felis G.E."/>
            <person name="de Vos W.M."/>
            <person name="Barrangou R."/>
            <person name="Klaenhammer T.R."/>
            <person name="Caufield P.W."/>
            <person name="Cui Y."/>
            <person name="Zhang H."/>
            <person name="O'Toole P.W."/>
        </authorList>
    </citation>
    <scope>NUCLEOTIDE SEQUENCE [LARGE SCALE GENOMIC DNA]</scope>
    <source>
        <strain evidence="8 9">DSM 23829</strain>
    </source>
</reference>
<dbReference type="Pfam" id="PF03601">
    <property type="entry name" value="Cons_hypoth698"/>
    <property type="match status" value="1"/>
</dbReference>
<feature type="transmembrane region" description="Helical" evidence="7">
    <location>
        <begin position="295"/>
        <end position="316"/>
    </location>
</feature>
<dbReference type="AlphaFoldDB" id="A0A0R2AKH6"/>
<feature type="transmembrane region" description="Helical" evidence="7">
    <location>
        <begin position="267"/>
        <end position="288"/>
    </location>
</feature>
<keyword evidence="6 7" id="KW-0472">Membrane</keyword>
<accession>A0A0R2AKH6</accession>
<dbReference type="RefSeq" id="WP_056966662.1">
    <property type="nucleotide sequence ID" value="NZ_AYYQ01000035.1"/>
</dbReference>
<organism evidence="8 9">
    <name type="scientific">Apilactobacillus ozensis DSM 23829 = JCM 17196</name>
    <dbReference type="NCBI Taxonomy" id="1423781"/>
    <lineage>
        <taxon>Bacteria</taxon>
        <taxon>Bacillati</taxon>
        <taxon>Bacillota</taxon>
        <taxon>Bacilli</taxon>
        <taxon>Lactobacillales</taxon>
        <taxon>Lactobacillaceae</taxon>
        <taxon>Apilactobacillus</taxon>
    </lineage>
</organism>
<dbReference type="PATRIC" id="fig|1423781.4.peg.440"/>
<dbReference type="EMBL" id="AYYQ01000035">
    <property type="protein sequence ID" value="KRM67710.1"/>
    <property type="molecule type" value="Genomic_DNA"/>
</dbReference>
<evidence type="ECO:0000256" key="5">
    <source>
        <dbReference type="ARBA" id="ARBA00022989"/>
    </source>
</evidence>
<feature type="transmembrane region" description="Helical" evidence="7">
    <location>
        <begin position="322"/>
        <end position="344"/>
    </location>
</feature>
<feature type="transmembrane region" description="Helical" evidence="7">
    <location>
        <begin position="127"/>
        <end position="146"/>
    </location>
</feature>
<evidence type="ECO:0000256" key="1">
    <source>
        <dbReference type="ARBA" id="ARBA00004651"/>
    </source>
</evidence>
<evidence type="ECO:0000256" key="6">
    <source>
        <dbReference type="ARBA" id="ARBA00023136"/>
    </source>
</evidence>
<keyword evidence="4 7" id="KW-0812">Transmembrane</keyword>
<proteinExistence type="inferred from homology"/>
<dbReference type="Proteomes" id="UP000052012">
    <property type="component" value="Unassembled WGS sequence"/>
</dbReference>
<evidence type="ECO:0000313" key="8">
    <source>
        <dbReference type="EMBL" id="KRM67710.1"/>
    </source>
</evidence>
<feature type="transmembrane region" description="Helical" evidence="7">
    <location>
        <begin position="99"/>
        <end position="118"/>
    </location>
</feature>
<dbReference type="InterPro" id="IPR018383">
    <property type="entry name" value="UPF0324_pro"/>
</dbReference>
<comment type="caution">
    <text evidence="8">The sequence shown here is derived from an EMBL/GenBank/DDBJ whole genome shotgun (WGS) entry which is preliminary data.</text>
</comment>
<keyword evidence="9" id="KW-1185">Reference proteome</keyword>
<evidence type="ECO:0000256" key="7">
    <source>
        <dbReference type="SAM" id="Phobius"/>
    </source>
</evidence>
<comment type="similarity">
    <text evidence="2">Belongs to the UPF0324 family.</text>
</comment>
<evidence type="ECO:0000256" key="3">
    <source>
        <dbReference type="ARBA" id="ARBA00022475"/>
    </source>
</evidence>
<keyword evidence="3" id="KW-1003">Cell membrane</keyword>
<evidence type="ECO:0000256" key="4">
    <source>
        <dbReference type="ARBA" id="ARBA00022692"/>
    </source>
</evidence>